<gene>
    <name evidence="1" type="ORF">B0J11DRAFT_448087</name>
</gene>
<evidence type="ECO:0000313" key="1">
    <source>
        <dbReference type="EMBL" id="KAH7110583.1"/>
    </source>
</evidence>
<comment type="caution">
    <text evidence="1">The sequence shown here is derived from an EMBL/GenBank/DDBJ whole genome shotgun (WGS) entry which is preliminary data.</text>
</comment>
<accession>A0A9P9I7C1</accession>
<protein>
    <submittedName>
        <fullName evidence="1">Uncharacterized protein</fullName>
    </submittedName>
</protein>
<organism evidence="1 2">
    <name type="scientific">Dendryphion nanum</name>
    <dbReference type="NCBI Taxonomy" id="256645"/>
    <lineage>
        <taxon>Eukaryota</taxon>
        <taxon>Fungi</taxon>
        <taxon>Dikarya</taxon>
        <taxon>Ascomycota</taxon>
        <taxon>Pezizomycotina</taxon>
        <taxon>Dothideomycetes</taxon>
        <taxon>Pleosporomycetidae</taxon>
        <taxon>Pleosporales</taxon>
        <taxon>Torulaceae</taxon>
        <taxon>Dendryphion</taxon>
    </lineage>
</organism>
<proteinExistence type="predicted"/>
<reference evidence="1" key="1">
    <citation type="journal article" date="2021" name="Nat. Commun.">
        <title>Genetic determinants of endophytism in the Arabidopsis root mycobiome.</title>
        <authorList>
            <person name="Mesny F."/>
            <person name="Miyauchi S."/>
            <person name="Thiergart T."/>
            <person name="Pickel B."/>
            <person name="Atanasova L."/>
            <person name="Karlsson M."/>
            <person name="Huettel B."/>
            <person name="Barry K.W."/>
            <person name="Haridas S."/>
            <person name="Chen C."/>
            <person name="Bauer D."/>
            <person name="Andreopoulos W."/>
            <person name="Pangilinan J."/>
            <person name="LaButti K."/>
            <person name="Riley R."/>
            <person name="Lipzen A."/>
            <person name="Clum A."/>
            <person name="Drula E."/>
            <person name="Henrissat B."/>
            <person name="Kohler A."/>
            <person name="Grigoriev I.V."/>
            <person name="Martin F.M."/>
            <person name="Hacquard S."/>
        </authorList>
    </citation>
    <scope>NUCLEOTIDE SEQUENCE</scope>
    <source>
        <strain evidence="1">MPI-CAGE-CH-0243</strain>
    </source>
</reference>
<keyword evidence="2" id="KW-1185">Reference proteome</keyword>
<dbReference type="Proteomes" id="UP000700596">
    <property type="component" value="Unassembled WGS sequence"/>
</dbReference>
<name>A0A9P9I7C1_9PLEO</name>
<sequence>FFALSYVWGNSKISRRIAVPGQTIYITQSLGFALDDLHVHILDALTRSVSFG</sequence>
<feature type="non-terminal residue" evidence="1">
    <location>
        <position position="1"/>
    </location>
</feature>
<dbReference type="EMBL" id="JAGMWT010000027">
    <property type="protein sequence ID" value="KAH7110583.1"/>
    <property type="molecule type" value="Genomic_DNA"/>
</dbReference>
<dbReference type="AlphaFoldDB" id="A0A9P9I7C1"/>
<evidence type="ECO:0000313" key="2">
    <source>
        <dbReference type="Proteomes" id="UP000700596"/>
    </source>
</evidence>